<evidence type="ECO:0000313" key="2">
    <source>
        <dbReference type="EMBL" id="AWN23921.1"/>
    </source>
</evidence>
<accession>A0A2Z3JK21</accession>
<keyword evidence="3" id="KW-1185">Reference proteome</keyword>
<evidence type="ECO:0000256" key="1">
    <source>
        <dbReference type="SAM" id="Phobius"/>
    </source>
</evidence>
<evidence type="ECO:0000313" key="3">
    <source>
        <dbReference type="Proteomes" id="UP000245368"/>
    </source>
</evidence>
<feature type="transmembrane region" description="Helical" evidence="1">
    <location>
        <begin position="30"/>
        <end position="52"/>
    </location>
</feature>
<feature type="transmembrane region" description="Helical" evidence="1">
    <location>
        <begin position="83"/>
        <end position="102"/>
    </location>
</feature>
<organism evidence="2 3">
    <name type="scientific">Deinococcus irradiatisoli</name>
    <dbReference type="NCBI Taxonomy" id="2202254"/>
    <lineage>
        <taxon>Bacteria</taxon>
        <taxon>Thermotogati</taxon>
        <taxon>Deinococcota</taxon>
        <taxon>Deinococci</taxon>
        <taxon>Deinococcales</taxon>
        <taxon>Deinococcaceae</taxon>
        <taxon>Deinococcus</taxon>
    </lineage>
</organism>
<sequence>MAAAGLTLLLVLLGRQRLLAGEVTRVALTLLLSLLALLPLLFVGFSAVAYSFRGRTFETGVSLLLLLGMGLVAWGQRLSGQPARLLITAGVVIGTCATLTLLP</sequence>
<gene>
    <name evidence="2" type="ORF">DKM44_12335</name>
</gene>
<keyword evidence="1" id="KW-1133">Transmembrane helix</keyword>
<name>A0A2Z3JK21_9DEIO</name>
<reference evidence="2 3" key="1">
    <citation type="submission" date="2018-05" db="EMBL/GenBank/DDBJ databases">
        <title>Complete Genome Sequence of Deinococcus sp. strain 17bor-2.</title>
        <authorList>
            <person name="Srinivasan S."/>
        </authorList>
    </citation>
    <scope>NUCLEOTIDE SEQUENCE [LARGE SCALE GENOMIC DNA]</scope>
    <source>
        <strain evidence="2 3">17bor-2</strain>
    </source>
</reference>
<feature type="transmembrane region" description="Helical" evidence="1">
    <location>
        <begin position="59"/>
        <end position="77"/>
    </location>
</feature>
<dbReference type="AlphaFoldDB" id="A0A2Z3JK21"/>
<dbReference type="KEGG" id="dez:DKM44_12335"/>
<dbReference type="Proteomes" id="UP000245368">
    <property type="component" value="Chromosome"/>
</dbReference>
<protein>
    <submittedName>
        <fullName evidence="2">Uncharacterized protein</fullName>
    </submittedName>
</protein>
<keyword evidence="1" id="KW-0812">Transmembrane</keyword>
<keyword evidence="1" id="KW-0472">Membrane</keyword>
<dbReference type="EMBL" id="CP029494">
    <property type="protein sequence ID" value="AWN23921.1"/>
    <property type="molecule type" value="Genomic_DNA"/>
</dbReference>
<proteinExistence type="predicted"/>